<dbReference type="PIRSF" id="PIRSF000034">
    <property type="entry name" value="Cyt_b6-f_V"/>
    <property type="match status" value="1"/>
</dbReference>
<evidence type="ECO:0000256" key="3">
    <source>
        <dbReference type="ARBA" id="ARBA00022692"/>
    </source>
</evidence>
<dbReference type="NCBIfam" id="NF001907">
    <property type="entry name" value="PRK00665.1"/>
    <property type="match status" value="1"/>
</dbReference>
<comment type="subunit">
    <text evidence="7">The 4 large subunits of the cytochrome b6-f complex are cytochrome b6, subunit IV (17 kDa polypeptide, PetD), cytochrome f and the Rieske protein, while the 4 small subunits are PetG, PetL, PetM and PetN. The complex functions as a dimer.</text>
</comment>
<dbReference type="AlphaFoldDB" id="E0UFF3"/>
<protein>
    <recommendedName>
        <fullName evidence="7">Cytochrome b6-f complex subunit 5</fullName>
    </recommendedName>
    <alternativeName>
        <fullName evidence="7">Cytochrome b6-f complex subunit PetG</fullName>
    </alternativeName>
    <alternativeName>
        <fullName evidence="7">Cytochrome b6-f complex subunit V</fullName>
    </alternativeName>
</protein>
<accession>E0UFF3</accession>
<evidence type="ECO:0000256" key="1">
    <source>
        <dbReference type="ARBA" id="ARBA00004167"/>
    </source>
</evidence>
<dbReference type="KEGG" id="cyj:Cyan7822_4744"/>
<name>E0UFF3_GLOV7</name>
<dbReference type="SUPFAM" id="SSF103446">
    <property type="entry name" value="PetG subunit of the cytochrome b6f complex"/>
    <property type="match status" value="1"/>
</dbReference>
<dbReference type="InterPro" id="IPR036099">
    <property type="entry name" value="Cyt_6/f_cplx_su5_sf"/>
</dbReference>
<keyword evidence="3 7" id="KW-0812">Transmembrane</keyword>
<evidence type="ECO:0000256" key="4">
    <source>
        <dbReference type="ARBA" id="ARBA00022982"/>
    </source>
</evidence>
<comment type="similarity">
    <text evidence="7">Belongs to the PetG family.</text>
</comment>
<dbReference type="RefSeq" id="WP_013324687.1">
    <property type="nucleotide sequence ID" value="NC_014501.1"/>
</dbReference>
<keyword evidence="10" id="KW-1185">Reference proteome</keyword>
<reference evidence="10" key="1">
    <citation type="journal article" date="2011" name="MBio">
        <title>Novel metabolic attributes of the genus Cyanothece, comprising a group of unicellular nitrogen-fixing Cyanobacteria.</title>
        <authorList>
            <person name="Bandyopadhyay A."/>
            <person name="Elvitigala T."/>
            <person name="Welsh E."/>
            <person name="Stockel J."/>
            <person name="Liberton M."/>
            <person name="Min H."/>
            <person name="Sherman L.A."/>
            <person name="Pakrasi H.B."/>
        </authorList>
    </citation>
    <scope>NUCLEOTIDE SEQUENCE [LARGE SCALE GENOMIC DNA]</scope>
    <source>
        <strain evidence="10">PCC 7822</strain>
    </source>
</reference>
<evidence type="ECO:0000256" key="2">
    <source>
        <dbReference type="ARBA" id="ARBA00022448"/>
    </source>
</evidence>
<keyword evidence="4 7" id="KW-0249">Electron transport</keyword>
<dbReference type="Pfam" id="PF02529">
    <property type="entry name" value="PetG"/>
    <property type="match status" value="1"/>
</dbReference>
<feature type="transmembrane region" description="Helical" evidence="8">
    <location>
        <begin position="6"/>
        <end position="27"/>
    </location>
</feature>
<keyword evidence="2 7" id="KW-0813">Transport</keyword>
<dbReference type="InterPro" id="IPR003683">
    <property type="entry name" value="Cyt_6/f_cplx_su5"/>
</dbReference>
<dbReference type="HOGENOM" id="CLU_216962_0_0_3"/>
<dbReference type="GO" id="GO:0031676">
    <property type="term" value="C:plasma membrane-derived thylakoid membrane"/>
    <property type="evidence" value="ECO:0007669"/>
    <property type="project" value="UniProtKB-SubCell"/>
</dbReference>
<dbReference type="GO" id="GO:0017004">
    <property type="term" value="P:cytochrome complex assembly"/>
    <property type="evidence" value="ECO:0007669"/>
    <property type="project" value="UniProtKB-UniRule"/>
</dbReference>
<gene>
    <name evidence="7" type="primary">petG</name>
    <name evidence="9" type="ordered locus">Cyan7822_4744</name>
</gene>
<sequence>MIEPLVLGLVIGLVPVTLAGLFVAAYLQYKRGNQLNLD</sequence>
<keyword evidence="6 7" id="KW-0472">Membrane</keyword>
<keyword evidence="7" id="KW-0602">Photosynthesis</keyword>
<evidence type="ECO:0000256" key="6">
    <source>
        <dbReference type="ARBA" id="ARBA00023136"/>
    </source>
</evidence>
<evidence type="ECO:0000313" key="10">
    <source>
        <dbReference type="Proteomes" id="UP000008206"/>
    </source>
</evidence>
<dbReference type="HAMAP" id="MF_00432">
    <property type="entry name" value="Cytb6_f_PetG"/>
    <property type="match status" value="1"/>
</dbReference>
<comment type="subcellular location">
    <subcellularLocation>
        <location evidence="7">Cellular thylakoid membrane</location>
        <topology evidence="7">Single-pass membrane protein</topology>
    </subcellularLocation>
    <subcellularLocation>
        <location evidence="1">Membrane</location>
        <topology evidence="1">Single-pass membrane protein</topology>
    </subcellularLocation>
</comment>
<evidence type="ECO:0000256" key="8">
    <source>
        <dbReference type="SAM" id="Phobius"/>
    </source>
</evidence>
<proteinExistence type="inferred from homology"/>
<keyword evidence="5 7" id="KW-1133">Transmembrane helix</keyword>
<organism evidence="9 10">
    <name type="scientific">Gloeothece verrucosa (strain PCC 7822)</name>
    <name type="common">Cyanothece sp. (strain PCC 7822)</name>
    <dbReference type="NCBI Taxonomy" id="497965"/>
    <lineage>
        <taxon>Bacteria</taxon>
        <taxon>Bacillati</taxon>
        <taxon>Cyanobacteriota</taxon>
        <taxon>Cyanophyceae</taxon>
        <taxon>Oscillatoriophycideae</taxon>
        <taxon>Chroococcales</taxon>
        <taxon>Aphanothecaceae</taxon>
        <taxon>Gloeothece</taxon>
        <taxon>Gloeothece verrucosa</taxon>
    </lineage>
</organism>
<evidence type="ECO:0000256" key="5">
    <source>
        <dbReference type="ARBA" id="ARBA00022989"/>
    </source>
</evidence>
<dbReference type="STRING" id="497965.Cyan7822_4744"/>
<keyword evidence="7" id="KW-0793">Thylakoid</keyword>
<dbReference type="GO" id="GO:0009512">
    <property type="term" value="C:cytochrome b6f complex"/>
    <property type="evidence" value="ECO:0007669"/>
    <property type="project" value="InterPro"/>
</dbReference>
<evidence type="ECO:0000256" key="7">
    <source>
        <dbReference type="HAMAP-Rule" id="MF_00432"/>
    </source>
</evidence>
<dbReference type="EMBL" id="CP002198">
    <property type="protein sequence ID" value="ADN16647.1"/>
    <property type="molecule type" value="Genomic_DNA"/>
</dbReference>
<dbReference type="Proteomes" id="UP000008206">
    <property type="component" value="Chromosome"/>
</dbReference>
<evidence type="ECO:0000313" key="9">
    <source>
        <dbReference type="EMBL" id="ADN16647.1"/>
    </source>
</evidence>
<dbReference type="GO" id="GO:0015979">
    <property type="term" value="P:photosynthesis"/>
    <property type="evidence" value="ECO:0007669"/>
    <property type="project" value="UniProtKB-KW"/>
</dbReference>
<dbReference type="eggNOG" id="ENOG5033BE9">
    <property type="taxonomic scope" value="Bacteria"/>
</dbReference>
<comment type="function">
    <text evidence="7">Component of the cytochrome b6-f complex, which mediates electron transfer between photosystem II (PSII) and photosystem I (PSI), cyclic electron flow around PSI, and state transitions. PetG is required for either the stability or assembly of the cytochrome b6-f complex.</text>
</comment>